<dbReference type="InterPro" id="IPR006140">
    <property type="entry name" value="D-isomer_DH_NAD-bd"/>
</dbReference>
<reference evidence="7" key="2">
    <citation type="journal article" date="2021" name="J Anim Sci Technol">
        <title>Complete genome sequence of Paenibacillus konkukensis sp. nov. SK3146 as a potential probiotic strain.</title>
        <authorList>
            <person name="Jung H.I."/>
            <person name="Park S."/>
            <person name="Niu K.M."/>
            <person name="Lee S.W."/>
            <person name="Kothari D."/>
            <person name="Yi K.J."/>
            <person name="Kim S.K."/>
        </authorList>
    </citation>
    <scope>NUCLEOTIDE SEQUENCE</scope>
    <source>
        <strain evidence="7">SK3146</strain>
    </source>
</reference>
<name>A0ABY4RY17_9BACL</name>
<dbReference type="InterPro" id="IPR050857">
    <property type="entry name" value="D-2-hydroxyacid_DH"/>
</dbReference>
<dbReference type="Pfam" id="PF02826">
    <property type="entry name" value="2-Hacid_dh_C"/>
    <property type="match status" value="1"/>
</dbReference>
<sequence length="323" mass="35239">MFTGKKVLVTATNYSALCSEAKQLLESHGVEVIENDKGRPFTFEELKEVVHEIDGVVAGVDTWNEDVFRLAPRLQAIARFGVGVDNIDLAGAQRCGIKVTNVPAGNANAVAELTAGLILSVMRNIPSLHQSARRGFWDRFVGAELIGKTVGLLGFGNIAQMVARKLQGFDVRLIAYDKYPNADKARELGVELVHSDEVLRTSDIVSMHLPSLPETHHMMSDEQFAMMKPSAYFINTARGALVDETALYRALSGRVIAGAAIDVYEKEPVSADNPLFQLDNLVSTPHTAAETFETYHKVGLVTAQAILDVFAGKEPLHLLKVKV</sequence>
<dbReference type="Proteomes" id="UP001057134">
    <property type="component" value="Chromosome"/>
</dbReference>
<protein>
    <submittedName>
        <fullName evidence="7">D-3-phosphoglycerate dehydrogenase</fullName>
        <ecNumber evidence="7">1.1.1.95</ecNumber>
    </submittedName>
</protein>
<keyword evidence="8" id="KW-1185">Reference proteome</keyword>
<dbReference type="PANTHER" id="PTHR42789">
    <property type="entry name" value="D-ISOMER SPECIFIC 2-HYDROXYACID DEHYDROGENASE FAMILY PROTEIN (AFU_ORTHOLOGUE AFUA_6G10090)"/>
    <property type="match status" value="1"/>
</dbReference>
<keyword evidence="2 4" id="KW-0560">Oxidoreductase</keyword>
<evidence type="ECO:0000256" key="2">
    <source>
        <dbReference type="ARBA" id="ARBA00023002"/>
    </source>
</evidence>
<dbReference type="SUPFAM" id="SSF52283">
    <property type="entry name" value="Formate/glycerate dehydrogenase catalytic domain-like"/>
    <property type="match status" value="1"/>
</dbReference>
<organism evidence="7 8">
    <name type="scientific">Paenibacillus konkukensis</name>
    <dbReference type="NCBI Taxonomy" id="2020716"/>
    <lineage>
        <taxon>Bacteria</taxon>
        <taxon>Bacillati</taxon>
        <taxon>Bacillota</taxon>
        <taxon>Bacilli</taxon>
        <taxon>Bacillales</taxon>
        <taxon>Paenibacillaceae</taxon>
        <taxon>Paenibacillus</taxon>
    </lineage>
</organism>
<dbReference type="CDD" id="cd12172">
    <property type="entry name" value="PGDH_like_2"/>
    <property type="match status" value="1"/>
</dbReference>
<dbReference type="PROSITE" id="PS00671">
    <property type="entry name" value="D_2_HYDROXYACID_DH_3"/>
    <property type="match status" value="1"/>
</dbReference>
<proteinExistence type="inferred from homology"/>
<evidence type="ECO:0000259" key="6">
    <source>
        <dbReference type="Pfam" id="PF02826"/>
    </source>
</evidence>
<evidence type="ECO:0000313" key="7">
    <source>
        <dbReference type="EMBL" id="UQZ86294.1"/>
    </source>
</evidence>
<dbReference type="Gene3D" id="3.40.50.720">
    <property type="entry name" value="NAD(P)-binding Rossmann-like Domain"/>
    <property type="match status" value="2"/>
</dbReference>
<evidence type="ECO:0000256" key="3">
    <source>
        <dbReference type="ARBA" id="ARBA00023027"/>
    </source>
</evidence>
<evidence type="ECO:0000259" key="5">
    <source>
        <dbReference type="Pfam" id="PF00389"/>
    </source>
</evidence>
<evidence type="ECO:0000256" key="4">
    <source>
        <dbReference type="RuleBase" id="RU003719"/>
    </source>
</evidence>
<evidence type="ECO:0000256" key="1">
    <source>
        <dbReference type="ARBA" id="ARBA00005854"/>
    </source>
</evidence>
<dbReference type="EC" id="1.1.1.95" evidence="7"/>
<dbReference type="PANTHER" id="PTHR42789:SF1">
    <property type="entry name" value="D-ISOMER SPECIFIC 2-HYDROXYACID DEHYDROGENASE FAMILY PROTEIN (AFU_ORTHOLOGUE AFUA_6G10090)"/>
    <property type="match status" value="1"/>
</dbReference>
<feature type="domain" description="D-isomer specific 2-hydroxyacid dehydrogenase catalytic" evidence="5">
    <location>
        <begin position="15"/>
        <end position="318"/>
    </location>
</feature>
<dbReference type="RefSeq" id="WP_249861840.1">
    <property type="nucleotide sequence ID" value="NZ_CP027059.1"/>
</dbReference>
<reference evidence="7" key="1">
    <citation type="submission" date="2018-02" db="EMBL/GenBank/DDBJ databases">
        <authorList>
            <person name="Kim S.-K."/>
            <person name="Jung H.-I."/>
            <person name="Lee S.-W."/>
        </authorList>
    </citation>
    <scope>NUCLEOTIDE SEQUENCE</scope>
    <source>
        <strain evidence="7">SK3146</strain>
    </source>
</reference>
<dbReference type="SUPFAM" id="SSF51735">
    <property type="entry name" value="NAD(P)-binding Rossmann-fold domains"/>
    <property type="match status" value="1"/>
</dbReference>
<dbReference type="InterPro" id="IPR006139">
    <property type="entry name" value="D-isomer_2_OHA_DH_cat_dom"/>
</dbReference>
<feature type="domain" description="D-isomer specific 2-hydroxyacid dehydrogenase NAD-binding" evidence="6">
    <location>
        <begin position="116"/>
        <end position="288"/>
    </location>
</feature>
<dbReference type="GO" id="GO:0004617">
    <property type="term" value="F:phosphoglycerate dehydrogenase activity"/>
    <property type="evidence" value="ECO:0007669"/>
    <property type="project" value="UniProtKB-EC"/>
</dbReference>
<dbReference type="EMBL" id="CP027059">
    <property type="protein sequence ID" value="UQZ86294.1"/>
    <property type="molecule type" value="Genomic_DNA"/>
</dbReference>
<keyword evidence="3" id="KW-0520">NAD</keyword>
<dbReference type="InterPro" id="IPR029753">
    <property type="entry name" value="D-isomer_DH_CS"/>
</dbReference>
<evidence type="ECO:0000313" key="8">
    <source>
        <dbReference type="Proteomes" id="UP001057134"/>
    </source>
</evidence>
<dbReference type="InterPro" id="IPR036291">
    <property type="entry name" value="NAD(P)-bd_dom_sf"/>
</dbReference>
<gene>
    <name evidence="7" type="primary">serA_4</name>
    <name evidence="7" type="ORF">SK3146_05587</name>
</gene>
<accession>A0ABY4RY17</accession>
<comment type="similarity">
    <text evidence="1 4">Belongs to the D-isomer specific 2-hydroxyacid dehydrogenase family.</text>
</comment>
<dbReference type="Pfam" id="PF00389">
    <property type="entry name" value="2-Hacid_dh"/>
    <property type="match status" value="1"/>
</dbReference>